<feature type="compositionally biased region" description="Gly residues" evidence="12">
    <location>
        <begin position="847"/>
        <end position="863"/>
    </location>
</feature>
<dbReference type="GO" id="GO:0005829">
    <property type="term" value="C:cytosol"/>
    <property type="evidence" value="ECO:0007669"/>
    <property type="project" value="TreeGrafter"/>
</dbReference>
<keyword evidence="6 11" id="KW-0862">Zinc</keyword>
<dbReference type="InterPro" id="IPR012947">
    <property type="entry name" value="tRNA_SAD"/>
</dbReference>
<evidence type="ECO:0000256" key="2">
    <source>
        <dbReference type="ARBA" id="ARBA00022555"/>
    </source>
</evidence>
<sequence length="883" mass="94901">MTSTNDIRRSFLDYFEGQGHERVQSAPLVPHNDPTLMFVNAGMVPFKNVFTGLEKRDYSTATSSQKCVRAGGKHNDLDNVGYTARHHTFFEMLGNFSFGDYFKEEAITHAWTLLTKEWGLPTDKLTATVYHTDDEAFDLWRKISGLPEERIIRIATKDNFWAMGSDGPCGPCSEIFYDHGDHIEGGPPGSPNEDGDRFVEIWNLVFMQFTQANDEVVGDLPKPSIDTGMGLERIAAVMQGVHDNYDIDLFKALIAASQELTKTGSDGESGVSHRVIADHLRSSSFLIADGVLPANEGRGYVLRRIMRRAMRHAHLLGSSDPLMHRLVPELVSEMGGAFPELVRAQPLIEATLEQEEVRFRKTLANGLKLLDEAKKDMDEGAKLPGETAFKLYDTYGFPYDLTEDALRREGLEVDRDGFDAAMAKQKEAARAAWKGSGEQASDEVWFDLADQHGATEFIGYTSTSGEGVVQAIVRDGQPVDAAGEGDSVSILLNQTPFYGESGGQVGDAGQLSTNDGFLAIVEDTAKPLGKLHALQAKIAKGGVKVGDTVHQDVDVDRRDRTRANHSATHLVHAALRNILGGHVTQKGSLVAPDKLRFDFSHPNALTPDEIKAIEAEVNDEIRANETVGTRLMTPDDAVEAGALALFGEKYGDEVRVLSMGRTTDKTYSVELCGGTHVRATGDIQLFKITSESAVSSGVRRIEALTGEAARQWLLDRDAKLRAAAGALKASPDEVPERIAALVDNARKLEKELADAKKALAMGGGGQADAGPEEVAGRKFLGKVVEGLEPKALRPTIDEMKGQLGSGIAALVAVNDGRASVAVGVTDDLTGDVSAVDLVRAAVEKLGGKGGGGRPDMAQGGGPDGDAADDALSALKDALSSVSA</sequence>
<dbReference type="GO" id="GO:0006419">
    <property type="term" value="P:alanyl-tRNA aminoacylation"/>
    <property type="evidence" value="ECO:0007669"/>
    <property type="project" value="UniProtKB-UniRule"/>
</dbReference>
<dbReference type="RefSeq" id="WP_252112200.1">
    <property type="nucleotide sequence ID" value="NZ_JAMSHT010000001.1"/>
</dbReference>
<feature type="domain" description="Alanyl-transfer RNA synthetases family profile" evidence="13">
    <location>
        <begin position="2"/>
        <end position="715"/>
    </location>
</feature>
<dbReference type="InterPro" id="IPR050058">
    <property type="entry name" value="Ala-tRNA_ligase"/>
</dbReference>
<comment type="subcellular location">
    <subcellularLocation>
        <location evidence="11">Cytoplasm</location>
    </subcellularLocation>
</comment>
<protein>
    <recommendedName>
        <fullName evidence="11">Alanine--tRNA ligase</fullName>
        <ecNumber evidence="11">6.1.1.7</ecNumber>
    </recommendedName>
    <alternativeName>
        <fullName evidence="11">Alanyl-tRNA synthetase</fullName>
        <shortName evidence="11">AlaRS</shortName>
    </alternativeName>
</protein>
<comment type="similarity">
    <text evidence="1 11">Belongs to the class-II aminoacyl-tRNA synthetase family.</text>
</comment>
<dbReference type="Gene3D" id="3.30.930.10">
    <property type="entry name" value="Bira Bifunctional Protein, Domain 2"/>
    <property type="match status" value="1"/>
</dbReference>
<evidence type="ECO:0000256" key="12">
    <source>
        <dbReference type="SAM" id="MobiDB-lite"/>
    </source>
</evidence>
<dbReference type="PANTHER" id="PTHR11777:SF9">
    <property type="entry name" value="ALANINE--TRNA LIGASE, CYTOPLASMIC"/>
    <property type="match status" value="1"/>
</dbReference>
<name>A0A9X2EF05_9SPHN</name>
<dbReference type="PANTHER" id="PTHR11777">
    <property type="entry name" value="ALANYL-TRNA SYNTHETASE"/>
    <property type="match status" value="1"/>
</dbReference>
<dbReference type="FunFam" id="3.30.980.10:FF:000004">
    <property type="entry name" value="Alanine--tRNA ligase, cytoplasmic"/>
    <property type="match status" value="1"/>
</dbReference>
<dbReference type="Pfam" id="PF07973">
    <property type="entry name" value="tRNA_SAD"/>
    <property type="match status" value="1"/>
</dbReference>
<dbReference type="NCBIfam" id="TIGR00344">
    <property type="entry name" value="alaS"/>
    <property type="match status" value="1"/>
</dbReference>
<dbReference type="SUPFAM" id="SSF50447">
    <property type="entry name" value="Translation proteins"/>
    <property type="match status" value="1"/>
</dbReference>
<dbReference type="AlphaFoldDB" id="A0A9X2EF05"/>
<evidence type="ECO:0000256" key="1">
    <source>
        <dbReference type="ARBA" id="ARBA00008226"/>
    </source>
</evidence>
<dbReference type="InterPro" id="IPR018162">
    <property type="entry name" value="Ala-tRNA-ligase_IIc_anticod-bd"/>
</dbReference>
<proteinExistence type="inferred from homology"/>
<accession>A0A9X2EF05</accession>
<evidence type="ECO:0000259" key="13">
    <source>
        <dbReference type="PROSITE" id="PS50860"/>
    </source>
</evidence>
<dbReference type="EC" id="6.1.1.7" evidence="11"/>
<organism evidence="14 15">
    <name type="scientific">Sphingomicrobium sediminis</name>
    <dbReference type="NCBI Taxonomy" id="2950949"/>
    <lineage>
        <taxon>Bacteria</taxon>
        <taxon>Pseudomonadati</taxon>
        <taxon>Pseudomonadota</taxon>
        <taxon>Alphaproteobacteria</taxon>
        <taxon>Sphingomonadales</taxon>
        <taxon>Sphingomonadaceae</taxon>
        <taxon>Sphingomicrobium</taxon>
    </lineage>
</organism>
<keyword evidence="11" id="KW-0963">Cytoplasm</keyword>
<gene>
    <name evidence="11 14" type="primary">alaS</name>
    <name evidence="14" type="ORF">NDO55_02770</name>
</gene>
<dbReference type="SMART" id="SM00863">
    <property type="entry name" value="tRNA_SAD"/>
    <property type="match status" value="1"/>
</dbReference>
<comment type="cofactor">
    <cofactor evidence="11">
        <name>Zn(2+)</name>
        <dbReference type="ChEBI" id="CHEBI:29105"/>
    </cofactor>
    <text evidence="11">Binds 1 zinc ion per subunit.</text>
</comment>
<evidence type="ECO:0000256" key="10">
    <source>
        <dbReference type="ARBA" id="ARBA00023146"/>
    </source>
</evidence>
<dbReference type="InterPro" id="IPR018163">
    <property type="entry name" value="Thr/Ala-tRNA-synth_IIc_edit"/>
</dbReference>
<comment type="catalytic activity">
    <reaction evidence="11">
        <text>tRNA(Ala) + L-alanine + ATP = L-alanyl-tRNA(Ala) + AMP + diphosphate</text>
        <dbReference type="Rhea" id="RHEA:12540"/>
        <dbReference type="Rhea" id="RHEA-COMP:9657"/>
        <dbReference type="Rhea" id="RHEA-COMP:9923"/>
        <dbReference type="ChEBI" id="CHEBI:30616"/>
        <dbReference type="ChEBI" id="CHEBI:33019"/>
        <dbReference type="ChEBI" id="CHEBI:57972"/>
        <dbReference type="ChEBI" id="CHEBI:78442"/>
        <dbReference type="ChEBI" id="CHEBI:78497"/>
        <dbReference type="ChEBI" id="CHEBI:456215"/>
        <dbReference type="EC" id="6.1.1.7"/>
    </reaction>
</comment>
<keyword evidence="2 11" id="KW-0820">tRNA-binding</keyword>
<evidence type="ECO:0000256" key="9">
    <source>
        <dbReference type="ARBA" id="ARBA00022917"/>
    </source>
</evidence>
<dbReference type="InterPro" id="IPR018165">
    <property type="entry name" value="Ala-tRNA-synth_IIc_core"/>
</dbReference>
<dbReference type="InterPro" id="IPR002318">
    <property type="entry name" value="Ala-tRNA-lgiase_IIc"/>
</dbReference>
<dbReference type="Gene3D" id="6.10.250.550">
    <property type="match status" value="1"/>
</dbReference>
<evidence type="ECO:0000256" key="5">
    <source>
        <dbReference type="ARBA" id="ARBA00022741"/>
    </source>
</evidence>
<dbReference type="Gene3D" id="3.30.980.10">
    <property type="entry name" value="Threonyl-trna Synthetase, Chain A, domain 2"/>
    <property type="match status" value="1"/>
</dbReference>
<dbReference type="FunFam" id="3.10.310.40:FF:000001">
    <property type="entry name" value="Alanine--tRNA ligase"/>
    <property type="match status" value="1"/>
</dbReference>
<keyword evidence="8 11" id="KW-0694">RNA-binding</keyword>
<keyword evidence="7 11" id="KW-0067">ATP-binding</keyword>
<feature type="binding site" evidence="11">
    <location>
        <position position="676"/>
    </location>
    <ligand>
        <name>Zn(2+)</name>
        <dbReference type="ChEBI" id="CHEBI:29105"/>
    </ligand>
</feature>
<dbReference type="Proteomes" id="UP001155128">
    <property type="component" value="Unassembled WGS sequence"/>
</dbReference>
<keyword evidence="3 11" id="KW-0436">Ligase</keyword>
<dbReference type="Gene3D" id="3.30.54.20">
    <property type="match status" value="1"/>
</dbReference>
<evidence type="ECO:0000313" key="14">
    <source>
        <dbReference type="EMBL" id="MCM8556740.1"/>
    </source>
</evidence>
<dbReference type="CDD" id="cd00673">
    <property type="entry name" value="AlaRS_core"/>
    <property type="match status" value="1"/>
</dbReference>
<dbReference type="FunFam" id="3.30.54.20:FF:000001">
    <property type="entry name" value="Alanine--tRNA ligase"/>
    <property type="match status" value="1"/>
</dbReference>
<dbReference type="InterPro" id="IPR045864">
    <property type="entry name" value="aa-tRNA-synth_II/BPL/LPL"/>
</dbReference>
<dbReference type="GO" id="GO:0008270">
    <property type="term" value="F:zinc ion binding"/>
    <property type="evidence" value="ECO:0007669"/>
    <property type="project" value="UniProtKB-UniRule"/>
</dbReference>
<dbReference type="Pfam" id="PF02272">
    <property type="entry name" value="DHHA1"/>
    <property type="match status" value="1"/>
</dbReference>
<evidence type="ECO:0000256" key="7">
    <source>
        <dbReference type="ARBA" id="ARBA00022840"/>
    </source>
</evidence>
<comment type="caution">
    <text evidence="14">The sequence shown here is derived from an EMBL/GenBank/DDBJ whole genome shotgun (WGS) entry which is preliminary data.</text>
</comment>
<evidence type="ECO:0000256" key="8">
    <source>
        <dbReference type="ARBA" id="ARBA00022884"/>
    </source>
</evidence>
<dbReference type="PROSITE" id="PS50860">
    <property type="entry name" value="AA_TRNA_LIGASE_II_ALA"/>
    <property type="match status" value="1"/>
</dbReference>
<dbReference type="Pfam" id="PF01411">
    <property type="entry name" value="tRNA-synt_2c"/>
    <property type="match status" value="1"/>
</dbReference>
<dbReference type="GO" id="GO:0045892">
    <property type="term" value="P:negative regulation of DNA-templated transcription"/>
    <property type="evidence" value="ECO:0007669"/>
    <property type="project" value="TreeGrafter"/>
</dbReference>
<feature type="binding site" evidence="11">
    <location>
        <position position="569"/>
    </location>
    <ligand>
        <name>Zn(2+)</name>
        <dbReference type="ChEBI" id="CHEBI:29105"/>
    </ligand>
</feature>
<dbReference type="SUPFAM" id="SSF55186">
    <property type="entry name" value="ThrRS/AlaRS common domain"/>
    <property type="match status" value="1"/>
</dbReference>
<keyword evidence="5 11" id="KW-0547">Nucleotide-binding</keyword>
<dbReference type="PRINTS" id="PR00980">
    <property type="entry name" value="TRNASYNTHALA"/>
</dbReference>
<dbReference type="Gene3D" id="2.40.30.130">
    <property type="match status" value="1"/>
</dbReference>
<dbReference type="InterPro" id="IPR018164">
    <property type="entry name" value="Ala-tRNA-synth_IIc_N"/>
</dbReference>
<evidence type="ECO:0000313" key="15">
    <source>
        <dbReference type="Proteomes" id="UP001155128"/>
    </source>
</evidence>
<comment type="function">
    <text evidence="11">Catalyzes the attachment of alanine to tRNA(Ala) in a two-step reaction: alanine is first activated by ATP to form Ala-AMP and then transferred to the acceptor end of tRNA(Ala). Also edits incorrectly charged Ser-tRNA(Ala) and Gly-tRNA(Ala) via its editing domain.</text>
</comment>
<dbReference type="InterPro" id="IPR009000">
    <property type="entry name" value="Transl_B-barrel_sf"/>
</dbReference>
<dbReference type="InterPro" id="IPR023033">
    <property type="entry name" value="Ala_tRNA_ligase_euk/bac"/>
</dbReference>
<keyword evidence="9 11" id="KW-0648">Protein biosynthesis</keyword>
<dbReference type="FunFam" id="3.30.930.10:FF:000004">
    <property type="entry name" value="Alanine--tRNA ligase"/>
    <property type="match status" value="1"/>
</dbReference>
<dbReference type="GO" id="GO:0004813">
    <property type="term" value="F:alanine-tRNA ligase activity"/>
    <property type="evidence" value="ECO:0007669"/>
    <property type="project" value="UniProtKB-UniRule"/>
</dbReference>
<dbReference type="GO" id="GO:0002161">
    <property type="term" value="F:aminoacyl-tRNA deacylase activity"/>
    <property type="evidence" value="ECO:0007669"/>
    <property type="project" value="TreeGrafter"/>
</dbReference>
<dbReference type="SUPFAM" id="SSF55681">
    <property type="entry name" value="Class II aaRS and biotin synthetases"/>
    <property type="match status" value="1"/>
</dbReference>
<dbReference type="GO" id="GO:0005524">
    <property type="term" value="F:ATP binding"/>
    <property type="evidence" value="ECO:0007669"/>
    <property type="project" value="UniProtKB-UniRule"/>
</dbReference>
<feature type="binding site" evidence="11">
    <location>
        <position position="565"/>
    </location>
    <ligand>
        <name>Zn(2+)</name>
        <dbReference type="ChEBI" id="CHEBI:29105"/>
    </ligand>
</feature>
<dbReference type="GO" id="GO:0000049">
    <property type="term" value="F:tRNA binding"/>
    <property type="evidence" value="ECO:0007669"/>
    <property type="project" value="UniProtKB-KW"/>
</dbReference>
<evidence type="ECO:0000256" key="4">
    <source>
        <dbReference type="ARBA" id="ARBA00022723"/>
    </source>
</evidence>
<dbReference type="EMBL" id="JAMSHT010000001">
    <property type="protein sequence ID" value="MCM8556740.1"/>
    <property type="molecule type" value="Genomic_DNA"/>
</dbReference>
<dbReference type="SUPFAM" id="SSF101353">
    <property type="entry name" value="Putative anticodon-binding domain of alanyl-tRNA synthetase (AlaRS)"/>
    <property type="match status" value="1"/>
</dbReference>
<evidence type="ECO:0000256" key="3">
    <source>
        <dbReference type="ARBA" id="ARBA00022598"/>
    </source>
</evidence>
<reference evidence="14" key="1">
    <citation type="submission" date="2022-06" db="EMBL/GenBank/DDBJ databases">
        <title>Sphingomicrobium sedimins sp. nov., a marine bacterium isolated from tidal flat.</title>
        <authorList>
            <person name="Kim C.-H."/>
            <person name="Yoo Y."/>
            <person name="Kim J.-J."/>
        </authorList>
    </citation>
    <scope>NUCLEOTIDE SEQUENCE</scope>
    <source>
        <strain evidence="14">GRR-S6-50</strain>
    </source>
</reference>
<feature type="binding site" evidence="11">
    <location>
        <position position="672"/>
    </location>
    <ligand>
        <name>Zn(2+)</name>
        <dbReference type="ChEBI" id="CHEBI:29105"/>
    </ligand>
</feature>
<keyword evidence="10 11" id="KW-0030">Aminoacyl-tRNA synthetase</keyword>
<comment type="domain">
    <text evidence="11">Consists of three domains; the N-terminal catalytic domain, the editing domain and the C-terminal C-Ala domain. The editing domain removes incorrectly charged amino acids, while the C-Ala domain, along with tRNA(Ala), serves as a bridge to cooperatively bring together the editing and aminoacylation centers thus stimulating deacylation of misacylated tRNAs.</text>
</comment>
<dbReference type="HAMAP" id="MF_00036_B">
    <property type="entry name" value="Ala_tRNA_synth_B"/>
    <property type="match status" value="1"/>
</dbReference>
<dbReference type="InterPro" id="IPR003156">
    <property type="entry name" value="DHHA1_dom"/>
</dbReference>
<keyword evidence="15" id="KW-1185">Reference proteome</keyword>
<keyword evidence="4 11" id="KW-0479">Metal-binding</keyword>
<feature type="region of interest" description="Disordered" evidence="12">
    <location>
        <begin position="846"/>
        <end position="868"/>
    </location>
</feature>
<evidence type="ECO:0000256" key="6">
    <source>
        <dbReference type="ARBA" id="ARBA00022833"/>
    </source>
</evidence>
<evidence type="ECO:0000256" key="11">
    <source>
        <dbReference type="HAMAP-Rule" id="MF_00036"/>
    </source>
</evidence>
<dbReference type="Gene3D" id="3.10.310.40">
    <property type="match status" value="1"/>
</dbReference>